<dbReference type="RefSeq" id="WP_091307123.1">
    <property type="nucleotide sequence ID" value="NZ_FMIB01000002.1"/>
</dbReference>
<accession>A0A1C6U5H5</accession>
<sequence>MAMWHPPTPAEQELWNAVVAGVRAADESDLAGVEAAVERLSRLPHPWAYHVLGDTAGLLIEELDPDGQDVWPLLAAQLDDEGPADRTARRRRASLHPAGRRPAVPETGEPETLRRRLLLIARLADATQVGVGAFLDVALADNGDRAPRAPSNSLPHCRLGQ</sequence>
<dbReference type="Proteomes" id="UP000198605">
    <property type="component" value="Unassembled WGS sequence"/>
</dbReference>
<protein>
    <submittedName>
        <fullName evidence="2">Uncharacterized protein</fullName>
    </submittedName>
</protein>
<organism evidence="2 3">
    <name type="scientific">Micromonospora chersina</name>
    <dbReference type="NCBI Taxonomy" id="47854"/>
    <lineage>
        <taxon>Bacteria</taxon>
        <taxon>Bacillati</taxon>
        <taxon>Actinomycetota</taxon>
        <taxon>Actinomycetes</taxon>
        <taxon>Micromonosporales</taxon>
        <taxon>Micromonosporaceae</taxon>
        <taxon>Micromonospora</taxon>
    </lineage>
</organism>
<dbReference type="AlphaFoldDB" id="A0A1C6U5H5"/>
<gene>
    <name evidence="2" type="ORF">GA0070603_0749</name>
</gene>
<evidence type="ECO:0000256" key="1">
    <source>
        <dbReference type="SAM" id="MobiDB-lite"/>
    </source>
</evidence>
<dbReference type="GeneID" id="43277424"/>
<feature type="region of interest" description="Disordered" evidence="1">
    <location>
        <begin position="81"/>
        <end position="109"/>
    </location>
</feature>
<dbReference type="STRING" id="47854.GA0070603_0749"/>
<evidence type="ECO:0000313" key="3">
    <source>
        <dbReference type="Proteomes" id="UP000198605"/>
    </source>
</evidence>
<reference evidence="3" key="1">
    <citation type="submission" date="2016-06" db="EMBL/GenBank/DDBJ databases">
        <authorList>
            <person name="Varghese N."/>
            <person name="Submissions Spin"/>
        </authorList>
    </citation>
    <scope>NUCLEOTIDE SEQUENCE [LARGE SCALE GENOMIC DNA]</scope>
    <source>
        <strain evidence="3">DSM 44151</strain>
    </source>
</reference>
<dbReference type="OrthoDB" id="3381972at2"/>
<keyword evidence="3" id="KW-1185">Reference proteome</keyword>
<proteinExistence type="predicted"/>
<evidence type="ECO:0000313" key="2">
    <source>
        <dbReference type="EMBL" id="SCL49282.1"/>
    </source>
</evidence>
<dbReference type="EMBL" id="FMIB01000002">
    <property type="protein sequence ID" value="SCL49282.1"/>
    <property type="molecule type" value="Genomic_DNA"/>
</dbReference>
<name>A0A1C6U5H5_9ACTN</name>